<feature type="non-terminal residue" evidence="1">
    <location>
        <position position="61"/>
    </location>
</feature>
<protein>
    <submittedName>
        <fullName evidence="1">Uncharacterized protein</fullName>
    </submittedName>
</protein>
<comment type="caution">
    <text evidence="1">The sequence shown here is derived from an EMBL/GenBank/DDBJ whole genome shotgun (WGS) entry which is preliminary data.</text>
</comment>
<dbReference type="EMBL" id="BARU01032429">
    <property type="protein sequence ID" value="GAH71002.1"/>
    <property type="molecule type" value="Genomic_DNA"/>
</dbReference>
<evidence type="ECO:0000313" key="1">
    <source>
        <dbReference type="EMBL" id="GAH71002.1"/>
    </source>
</evidence>
<reference evidence="1" key="1">
    <citation type="journal article" date="2014" name="Front. Microbiol.">
        <title>High frequency of phylogenetically diverse reductive dehalogenase-homologous genes in deep subseafloor sedimentary metagenomes.</title>
        <authorList>
            <person name="Kawai M."/>
            <person name="Futagami T."/>
            <person name="Toyoda A."/>
            <person name="Takaki Y."/>
            <person name="Nishi S."/>
            <person name="Hori S."/>
            <person name="Arai W."/>
            <person name="Tsubouchi T."/>
            <person name="Morono Y."/>
            <person name="Uchiyama I."/>
            <person name="Ito T."/>
            <person name="Fujiyama A."/>
            <person name="Inagaki F."/>
            <person name="Takami H."/>
        </authorList>
    </citation>
    <scope>NUCLEOTIDE SEQUENCE</scope>
    <source>
        <strain evidence="1">Expedition CK06-06</strain>
    </source>
</reference>
<sequence length="61" mass="6882">MNVFLPLNLNRENPYPAIPDRNTEIKVTESETNTLFIKALTNPGSFNIFLKATKVIFSGIQ</sequence>
<dbReference type="AlphaFoldDB" id="X1HNG6"/>
<proteinExistence type="predicted"/>
<accession>X1HNG6</accession>
<gene>
    <name evidence="1" type="ORF">S03H2_51152</name>
</gene>
<organism evidence="1">
    <name type="scientific">marine sediment metagenome</name>
    <dbReference type="NCBI Taxonomy" id="412755"/>
    <lineage>
        <taxon>unclassified sequences</taxon>
        <taxon>metagenomes</taxon>
        <taxon>ecological metagenomes</taxon>
    </lineage>
</organism>
<name>X1HNG6_9ZZZZ</name>